<dbReference type="EMBL" id="JAJKFT010000010">
    <property type="protein sequence ID" value="MCC9631080.1"/>
    <property type="molecule type" value="Genomic_DNA"/>
</dbReference>
<feature type="region of interest" description="Disordered" evidence="1">
    <location>
        <begin position="131"/>
        <end position="163"/>
    </location>
</feature>
<sequence length="163" mass="16535">MKRFTLQLLPAFALLACSALIGCSAADGVQKVDVQGAVRMDGEPLSNIIVRFYSPTGGGGGFTTTADGQFKSPAPIKVGAYNVAFVAPAAAPGMGTPTTGILAKVPPHYWSVQDSGLEVTVTSSGPNEFALDISASDKPPAGFRAPRPSAKGPTALAPVSSDT</sequence>
<dbReference type="RefSeq" id="WP_230222744.1">
    <property type="nucleotide sequence ID" value="NZ_JAJKFT010000010.1"/>
</dbReference>
<accession>A0A9X1MRI6</accession>
<dbReference type="Proteomes" id="UP001139103">
    <property type="component" value="Unassembled WGS sequence"/>
</dbReference>
<feature type="chain" id="PRO_5040764976" description="Carboxypeptidase regulatory-like domain-containing protein" evidence="2">
    <location>
        <begin position="26"/>
        <end position="163"/>
    </location>
</feature>
<keyword evidence="2" id="KW-0732">Signal</keyword>
<proteinExistence type="predicted"/>
<gene>
    <name evidence="3" type="ORF">LOC68_22030</name>
</gene>
<comment type="caution">
    <text evidence="3">The sequence shown here is derived from an EMBL/GenBank/DDBJ whole genome shotgun (WGS) entry which is preliminary data.</text>
</comment>
<dbReference type="AlphaFoldDB" id="A0A9X1MRI6"/>
<reference evidence="3" key="1">
    <citation type="submission" date="2021-11" db="EMBL/GenBank/DDBJ databases">
        <title>Genome sequence.</title>
        <authorList>
            <person name="Sun Q."/>
        </authorList>
    </citation>
    <scope>NUCLEOTIDE SEQUENCE</scope>
    <source>
        <strain evidence="3">JC732</strain>
    </source>
</reference>
<evidence type="ECO:0000313" key="4">
    <source>
        <dbReference type="Proteomes" id="UP001139103"/>
    </source>
</evidence>
<dbReference type="PROSITE" id="PS51257">
    <property type="entry name" value="PROKAR_LIPOPROTEIN"/>
    <property type="match status" value="1"/>
</dbReference>
<organism evidence="3 4">
    <name type="scientific">Blastopirellula sediminis</name>
    <dbReference type="NCBI Taxonomy" id="2894196"/>
    <lineage>
        <taxon>Bacteria</taxon>
        <taxon>Pseudomonadati</taxon>
        <taxon>Planctomycetota</taxon>
        <taxon>Planctomycetia</taxon>
        <taxon>Pirellulales</taxon>
        <taxon>Pirellulaceae</taxon>
        <taxon>Blastopirellula</taxon>
    </lineage>
</organism>
<evidence type="ECO:0000256" key="2">
    <source>
        <dbReference type="SAM" id="SignalP"/>
    </source>
</evidence>
<evidence type="ECO:0000313" key="3">
    <source>
        <dbReference type="EMBL" id="MCC9631080.1"/>
    </source>
</evidence>
<evidence type="ECO:0008006" key="5">
    <source>
        <dbReference type="Google" id="ProtNLM"/>
    </source>
</evidence>
<keyword evidence="4" id="KW-1185">Reference proteome</keyword>
<dbReference type="InterPro" id="IPR008969">
    <property type="entry name" value="CarboxyPept-like_regulatory"/>
</dbReference>
<protein>
    <recommendedName>
        <fullName evidence="5">Carboxypeptidase regulatory-like domain-containing protein</fullName>
    </recommendedName>
</protein>
<feature type="signal peptide" evidence="2">
    <location>
        <begin position="1"/>
        <end position="25"/>
    </location>
</feature>
<name>A0A9X1MRI6_9BACT</name>
<evidence type="ECO:0000256" key="1">
    <source>
        <dbReference type="SAM" id="MobiDB-lite"/>
    </source>
</evidence>
<dbReference type="SUPFAM" id="SSF49464">
    <property type="entry name" value="Carboxypeptidase regulatory domain-like"/>
    <property type="match status" value="1"/>
</dbReference>